<keyword evidence="2" id="KW-0378">Hydrolase</keyword>
<keyword evidence="2" id="KW-0255">Endonuclease</keyword>
<proteinExistence type="predicted"/>
<organism evidence="2 3">
    <name type="scientific">Actinomycetospora corticicola</name>
    <dbReference type="NCBI Taxonomy" id="663602"/>
    <lineage>
        <taxon>Bacteria</taxon>
        <taxon>Bacillati</taxon>
        <taxon>Actinomycetota</taxon>
        <taxon>Actinomycetes</taxon>
        <taxon>Pseudonocardiales</taxon>
        <taxon>Pseudonocardiaceae</taxon>
        <taxon>Actinomycetospora</taxon>
    </lineage>
</organism>
<protein>
    <submittedName>
        <fullName evidence="2">Very-short-patch-repair endonuclease</fullName>
    </submittedName>
</protein>
<dbReference type="GO" id="GO:0004519">
    <property type="term" value="F:endonuclease activity"/>
    <property type="evidence" value="ECO:0007669"/>
    <property type="project" value="UniProtKB-KW"/>
</dbReference>
<dbReference type="AlphaFoldDB" id="A0A7Y9DT08"/>
<dbReference type="RefSeq" id="WP_179792826.1">
    <property type="nucleotide sequence ID" value="NZ_BAABHP010000003.1"/>
</dbReference>
<evidence type="ECO:0000313" key="2">
    <source>
        <dbReference type="EMBL" id="NYD34923.1"/>
    </source>
</evidence>
<comment type="caution">
    <text evidence="2">The sequence shown here is derived from an EMBL/GenBank/DDBJ whole genome shotgun (WGS) entry which is preliminary data.</text>
</comment>
<dbReference type="EMBL" id="JACCBN010000001">
    <property type="protein sequence ID" value="NYD34923.1"/>
    <property type="molecule type" value="Genomic_DNA"/>
</dbReference>
<evidence type="ECO:0000259" key="1">
    <source>
        <dbReference type="Pfam" id="PF13338"/>
    </source>
</evidence>
<dbReference type="Gene3D" id="3.40.960.10">
    <property type="entry name" value="VSR Endonuclease"/>
    <property type="match status" value="1"/>
</dbReference>
<dbReference type="InterPro" id="IPR025159">
    <property type="entry name" value="AbiEi_N"/>
</dbReference>
<sequence>MKVQRLLASNHGVISLAQARRCGLSDDQIARKVASGEWIRRAPGVYFAIAWAWTPAARVRVAAEWVRPTGALAGPTAAWWLGLDIESPTPISVVVPRASSRRPPGGVHMTRRDLRGDRVEHRGLWVVARALAVLDAAVALGPQGQAFLDRALQQKHVTLEELRAMQARHLGRRGSRTAHELLVRAGDRAASAVERRTVALLRGAAIDGWEVNVEVVLADGRTVVLDLGFLELRIALEVDGWAFHTDPSRFVEDRARKRALVADGWLVVEVTWDDLVRRPEKVLHELRRIIALRTVAP</sequence>
<gene>
    <name evidence="2" type="ORF">BJ983_001025</name>
</gene>
<dbReference type="Pfam" id="PF13338">
    <property type="entry name" value="AbiEi_4"/>
    <property type="match status" value="1"/>
</dbReference>
<dbReference type="Proteomes" id="UP000535890">
    <property type="component" value="Unassembled WGS sequence"/>
</dbReference>
<keyword evidence="3" id="KW-1185">Reference proteome</keyword>
<accession>A0A7Y9DT08</accession>
<dbReference type="SUPFAM" id="SSF52980">
    <property type="entry name" value="Restriction endonuclease-like"/>
    <property type="match status" value="1"/>
</dbReference>
<evidence type="ECO:0000313" key="3">
    <source>
        <dbReference type="Proteomes" id="UP000535890"/>
    </source>
</evidence>
<keyword evidence="2" id="KW-0540">Nuclease</keyword>
<dbReference type="InterPro" id="IPR011335">
    <property type="entry name" value="Restrct_endonuc-II-like"/>
</dbReference>
<feature type="domain" description="AbiEi antitoxin N-terminal" evidence="1">
    <location>
        <begin position="2"/>
        <end position="46"/>
    </location>
</feature>
<reference evidence="2 3" key="1">
    <citation type="submission" date="2020-07" db="EMBL/GenBank/DDBJ databases">
        <title>Sequencing the genomes of 1000 actinobacteria strains.</title>
        <authorList>
            <person name="Klenk H.-P."/>
        </authorList>
    </citation>
    <scope>NUCLEOTIDE SEQUENCE [LARGE SCALE GENOMIC DNA]</scope>
    <source>
        <strain evidence="2 3">DSM 45772</strain>
    </source>
</reference>
<name>A0A7Y9DT08_9PSEU</name>